<reference evidence="1" key="1">
    <citation type="journal article" date="2023" name="Insect Mol. Biol.">
        <title>Genome sequencing provides insights into the evolution of gene families encoding plant cell wall-degrading enzymes in longhorned beetles.</title>
        <authorList>
            <person name="Shin N.R."/>
            <person name="Okamura Y."/>
            <person name="Kirsch R."/>
            <person name="Pauchet Y."/>
        </authorList>
    </citation>
    <scope>NUCLEOTIDE SEQUENCE</scope>
    <source>
        <strain evidence="1">MMC_N1</strain>
    </source>
</reference>
<proteinExistence type="predicted"/>
<dbReference type="Proteomes" id="UP001162164">
    <property type="component" value="Unassembled WGS sequence"/>
</dbReference>
<protein>
    <submittedName>
        <fullName evidence="1">Uncharacterized protein</fullName>
    </submittedName>
</protein>
<sequence length="100" mass="11711">MLPAPYMSGDNATMIIPSHFNDKNKEDPTLYFDITKCHFLLDLDTDKETDLEPIYAHKKGQVETEKSNKYFRAFYIPFFSDKYVVYGNFSLLQSTKLKIK</sequence>
<accession>A0ABQ9J4X5</accession>
<comment type="caution">
    <text evidence="1">The sequence shown here is derived from an EMBL/GenBank/DDBJ whole genome shotgun (WGS) entry which is preliminary data.</text>
</comment>
<organism evidence="1 2">
    <name type="scientific">Molorchus minor</name>
    <dbReference type="NCBI Taxonomy" id="1323400"/>
    <lineage>
        <taxon>Eukaryota</taxon>
        <taxon>Metazoa</taxon>
        <taxon>Ecdysozoa</taxon>
        <taxon>Arthropoda</taxon>
        <taxon>Hexapoda</taxon>
        <taxon>Insecta</taxon>
        <taxon>Pterygota</taxon>
        <taxon>Neoptera</taxon>
        <taxon>Endopterygota</taxon>
        <taxon>Coleoptera</taxon>
        <taxon>Polyphaga</taxon>
        <taxon>Cucujiformia</taxon>
        <taxon>Chrysomeloidea</taxon>
        <taxon>Cerambycidae</taxon>
        <taxon>Lamiinae</taxon>
        <taxon>Monochamini</taxon>
        <taxon>Molorchus</taxon>
    </lineage>
</organism>
<evidence type="ECO:0000313" key="1">
    <source>
        <dbReference type="EMBL" id="KAJ8972592.1"/>
    </source>
</evidence>
<evidence type="ECO:0000313" key="2">
    <source>
        <dbReference type="Proteomes" id="UP001162164"/>
    </source>
</evidence>
<gene>
    <name evidence="1" type="ORF">NQ317_002318</name>
</gene>
<dbReference type="EMBL" id="JAPWTJ010001319">
    <property type="protein sequence ID" value="KAJ8972592.1"/>
    <property type="molecule type" value="Genomic_DNA"/>
</dbReference>
<name>A0ABQ9J4X5_9CUCU</name>
<keyword evidence="2" id="KW-1185">Reference proteome</keyword>